<sequence length="82" mass="9187">GRQQCPTVPEAVPACEHGTVSYRASSCCSSQRPCKCCRLLRPEAAEKTRTDWAGDRARERSILRAWLSLRGTSVKVRGRLLR</sequence>
<dbReference type="Proteomes" id="UP001174909">
    <property type="component" value="Unassembled WGS sequence"/>
</dbReference>
<evidence type="ECO:0000313" key="2">
    <source>
        <dbReference type="Proteomes" id="UP001174909"/>
    </source>
</evidence>
<dbReference type="AlphaFoldDB" id="A0AA35R3Y1"/>
<feature type="non-terminal residue" evidence="1">
    <location>
        <position position="1"/>
    </location>
</feature>
<evidence type="ECO:0000313" key="1">
    <source>
        <dbReference type="EMBL" id="CAI8002193.1"/>
    </source>
</evidence>
<reference evidence="1" key="1">
    <citation type="submission" date="2023-03" db="EMBL/GenBank/DDBJ databases">
        <authorList>
            <person name="Steffen K."/>
            <person name="Cardenas P."/>
        </authorList>
    </citation>
    <scope>NUCLEOTIDE SEQUENCE</scope>
</reference>
<protein>
    <submittedName>
        <fullName evidence="1">Uncharacterized protein</fullName>
    </submittedName>
</protein>
<keyword evidence="2" id="KW-1185">Reference proteome</keyword>
<name>A0AA35R3Y1_GEOBA</name>
<accession>A0AA35R3Y1</accession>
<comment type="caution">
    <text evidence="1">The sequence shown here is derived from an EMBL/GenBank/DDBJ whole genome shotgun (WGS) entry which is preliminary data.</text>
</comment>
<proteinExistence type="predicted"/>
<gene>
    <name evidence="1" type="ORF">GBAR_LOCUS3348</name>
</gene>
<organism evidence="1 2">
    <name type="scientific">Geodia barretti</name>
    <name type="common">Barrett's horny sponge</name>
    <dbReference type="NCBI Taxonomy" id="519541"/>
    <lineage>
        <taxon>Eukaryota</taxon>
        <taxon>Metazoa</taxon>
        <taxon>Porifera</taxon>
        <taxon>Demospongiae</taxon>
        <taxon>Heteroscleromorpha</taxon>
        <taxon>Tetractinellida</taxon>
        <taxon>Astrophorina</taxon>
        <taxon>Geodiidae</taxon>
        <taxon>Geodia</taxon>
    </lineage>
</organism>
<dbReference type="EMBL" id="CASHTH010000468">
    <property type="protein sequence ID" value="CAI8002193.1"/>
    <property type="molecule type" value="Genomic_DNA"/>
</dbReference>